<accession>A0A6N3X975</accession>
<dbReference type="Proteomes" id="UP000035054">
    <property type="component" value="Unassembled WGS sequence"/>
</dbReference>
<sequence length="65" mass="6932">RAALLSLLNETIRVGGRREPMLLALHSSAASLCRALTGGDRTLSLPVGMPLRLDPPETENPIDTP</sequence>
<dbReference type="AlphaFoldDB" id="A0A6N3X975"/>
<protein>
    <submittedName>
        <fullName evidence="1">Uncharacterized protein</fullName>
    </submittedName>
</protein>
<organism evidence="1 2">
    <name type="scientific">Candidatus Synechococcus spongiarum 142</name>
    <dbReference type="NCBI Taxonomy" id="1608213"/>
    <lineage>
        <taxon>Bacteria</taxon>
        <taxon>Bacillati</taxon>
        <taxon>Cyanobacteriota</taxon>
        <taxon>Cyanophyceae</taxon>
        <taxon>Synechococcales</taxon>
        <taxon>Synechococcaceae</taxon>
        <taxon>Synechococcus</taxon>
    </lineage>
</organism>
<gene>
    <name evidence="1" type="ORF">TH68_10575</name>
</gene>
<comment type="caution">
    <text evidence="1">The sequence shown here is derived from an EMBL/GenBank/DDBJ whole genome shotgun (WGS) entry which is preliminary data.</text>
</comment>
<proteinExistence type="predicted"/>
<name>A0A6N3X975_9SYNE</name>
<dbReference type="EMBL" id="JXUO01000314">
    <property type="protein sequence ID" value="KKZ10552.1"/>
    <property type="molecule type" value="Genomic_DNA"/>
</dbReference>
<evidence type="ECO:0000313" key="1">
    <source>
        <dbReference type="EMBL" id="KKZ10552.1"/>
    </source>
</evidence>
<feature type="non-terminal residue" evidence="1">
    <location>
        <position position="1"/>
    </location>
</feature>
<evidence type="ECO:0000313" key="2">
    <source>
        <dbReference type="Proteomes" id="UP000035054"/>
    </source>
</evidence>
<reference evidence="1 2" key="1">
    <citation type="submission" date="2015-01" db="EMBL/GenBank/DDBJ databases">
        <title>Lifestyle Evolution in Cyanobacterial Symbionts of Sponges.</title>
        <authorList>
            <person name="Burgsdorf I."/>
            <person name="Slaby B.M."/>
            <person name="Handley K.M."/>
            <person name="Haber M."/>
            <person name="Blom J."/>
            <person name="Marshall C.W."/>
            <person name="Gilbert J.A."/>
            <person name="Hentschel U."/>
            <person name="Steindler L."/>
        </authorList>
    </citation>
    <scope>NUCLEOTIDE SEQUENCE [LARGE SCALE GENOMIC DNA]</scope>
    <source>
        <strain evidence="1">142</strain>
    </source>
</reference>